<name>A0A3S8UZH1_9ASTE</name>
<keyword evidence="2 7" id="KW-0699">rRNA-binding</keyword>
<dbReference type="GO" id="GO:0005840">
    <property type="term" value="C:ribosome"/>
    <property type="evidence" value="ECO:0007669"/>
    <property type="project" value="UniProtKB-KW"/>
</dbReference>
<evidence type="ECO:0000256" key="6">
    <source>
        <dbReference type="ARBA" id="ARBA00035295"/>
    </source>
</evidence>
<accession>A0A3S8UZH1</accession>
<evidence type="ECO:0000256" key="4">
    <source>
        <dbReference type="ARBA" id="ARBA00022980"/>
    </source>
</evidence>
<dbReference type="HAMAP" id="MF_00382">
    <property type="entry name" value="Ribosomal_bL20"/>
    <property type="match status" value="1"/>
</dbReference>
<dbReference type="GO" id="GO:0003735">
    <property type="term" value="F:structural constituent of ribosome"/>
    <property type="evidence" value="ECO:0007669"/>
    <property type="project" value="InterPro"/>
</dbReference>
<dbReference type="GO" id="GO:0019843">
    <property type="term" value="F:rRNA binding"/>
    <property type="evidence" value="ECO:0007669"/>
    <property type="project" value="UniProtKB-UniRule"/>
</dbReference>
<evidence type="ECO:0000256" key="9">
    <source>
        <dbReference type="RuleBase" id="RU004311"/>
    </source>
</evidence>
<dbReference type="Pfam" id="PF00453">
    <property type="entry name" value="Ribosomal_L20"/>
    <property type="match status" value="1"/>
</dbReference>
<dbReference type="CDD" id="cd07026">
    <property type="entry name" value="Ribosomal_L20"/>
    <property type="match status" value="1"/>
</dbReference>
<evidence type="ECO:0000256" key="8">
    <source>
        <dbReference type="RuleBase" id="RU000561"/>
    </source>
</evidence>
<evidence type="ECO:0000313" key="10">
    <source>
        <dbReference type="EMBL" id="AZL92795.1"/>
    </source>
</evidence>
<proteinExistence type="inferred from homology"/>
<dbReference type="GO" id="GO:0009507">
    <property type="term" value="C:chloroplast"/>
    <property type="evidence" value="ECO:0007669"/>
    <property type="project" value="UniProtKB-SubCell"/>
</dbReference>
<keyword evidence="4 7" id="KW-0689">Ribosomal protein</keyword>
<reference evidence="10" key="1">
    <citation type="submission" date="2018-08" db="EMBL/GenBank/DDBJ databases">
        <title>The Complete Chloroplast Genomes of Cuscuta japonica and Cuscuta chinensis.</title>
        <authorList>
            <person name="Park I."/>
            <person name="Moon B.C."/>
        </authorList>
    </citation>
    <scope>NUCLEOTIDE SEQUENCE</scope>
</reference>
<geneLocation type="chloroplast" evidence="10"/>
<dbReference type="PANTHER" id="PTHR10986">
    <property type="entry name" value="39S RIBOSOMAL PROTEIN L20"/>
    <property type="match status" value="1"/>
</dbReference>
<dbReference type="GO" id="GO:0006412">
    <property type="term" value="P:translation"/>
    <property type="evidence" value="ECO:0007669"/>
    <property type="project" value="InterPro"/>
</dbReference>
<evidence type="ECO:0000256" key="3">
    <source>
        <dbReference type="ARBA" id="ARBA00022884"/>
    </source>
</evidence>
<dbReference type="Gene3D" id="1.10.1900.20">
    <property type="entry name" value="Ribosomal protein L20"/>
    <property type="match status" value="1"/>
</dbReference>
<protein>
    <recommendedName>
        <fullName evidence="6 7">Large ribosomal subunit protein bL20c</fullName>
    </recommendedName>
</protein>
<keyword evidence="10" id="KW-0934">Plastid</keyword>
<dbReference type="GO" id="GO:0000027">
    <property type="term" value="P:ribosomal large subunit assembly"/>
    <property type="evidence" value="ECO:0007669"/>
    <property type="project" value="UniProtKB-UniRule"/>
</dbReference>
<comment type="function">
    <text evidence="7 9">Binds directly to 23S ribosomal RNA and is necessary for the in vitro assembly process of the 50S ribosomal subunit. It is not involved in the protein synthesizing functions of that subunit.</text>
</comment>
<evidence type="ECO:0000256" key="1">
    <source>
        <dbReference type="ARBA" id="ARBA00007698"/>
    </source>
</evidence>
<dbReference type="NCBIfam" id="TIGR01032">
    <property type="entry name" value="rplT_bact"/>
    <property type="match status" value="1"/>
</dbReference>
<dbReference type="PROSITE" id="PS00937">
    <property type="entry name" value="RIBOSOMAL_L20"/>
    <property type="match status" value="1"/>
</dbReference>
<evidence type="ECO:0000256" key="5">
    <source>
        <dbReference type="ARBA" id="ARBA00023274"/>
    </source>
</evidence>
<dbReference type="GeneID" id="80032284"/>
<dbReference type="GO" id="GO:1990904">
    <property type="term" value="C:ribonucleoprotein complex"/>
    <property type="evidence" value="ECO:0007669"/>
    <property type="project" value="UniProtKB-KW"/>
</dbReference>
<dbReference type="PRINTS" id="PR00062">
    <property type="entry name" value="RIBOSOMALL20"/>
</dbReference>
<sequence>MTRIKRGSIARTRRTKIRFCVSKFRGSHSRLTRSIIQQGLRAFVSSHRDRDKKKRDFRRLWITRLNAVIRAMGVGYSYNKGINNLYKNQLILNRKILAQIAISNGKCLYIISNEILKKRVSYLNQNN</sequence>
<comment type="similarity">
    <text evidence="1 7 8">Belongs to the bacterial ribosomal protein bL20 family.</text>
</comment>
<keyword evidence="10" id="KW-0150">Chloroplast</keyword>
<dbReference type="RefSeq" id="YP_010759923.1">
    <property type="nucleotide sequence ID" value="NC_073571.1"/>
</dbReference>
<evidence type="ECO:0000256" key="7">
    <source>
        <dbReference type="HAMAP-Rule" id="MF_00382"/>
    </source>
</evidence>
<dbReference type="InterPro" id="IPR005813">
    <property type="entry name" value="Ribosomal_bL20"/>
</dbReference>
<dbReference type="EMBL" id="MH780079">
    <property type="protein sequence ID" value="AZL92795.1"/>
    <property type="molecule type" value="Genomic_DNA"/>
</dbReference>
<gene>
    <name evidence="7 10" type="primary">rpl20</name>
</gene>
<dbReference type="InterPro" id="IPR035566">
    <property type="entry name" value="Ribosomal_protein_bL20_C"/>
</dbReference>
<evidence type="ECO:0000256" key="2">
    <source>
        <dbReference type="ARBA" id="ARBA00022730"/>
    </source>
</evidence>
<organism evidence="10">
    <name type="scientific">Cuscuta chinensis</name>
    <dbReference type="NCBI Taxonomy" id="267557"/>
    <lineage>
        <taxon>Eukaryota</taxon>
        <taxon>Viridiplantae</taxon>
        <taxon>Streptophyta</taxon>
        <taxon>Embryophyta</taxon>
        <taxon>Tracheophyta</taxon>
        <taxon>Spermatophyta</taxon>
        <taxon>Magnoliopsida</taxon>
        <taxon>eudicotyledons</taxon>
        <taxon>Gunneridae</taxon>
        <taxon>Pentapetalae</taxon>
        <taxon>asterids</taxon>
        <taxon>lamiids</taxon>
        <taxon>Solanales</taxon>
        <taxon>Convolvulaceae</taxon>
        <taxon>Cuscuteae</taxon>
        <taxon>Cuscuta</taxon>
        <taxon>Cuscuta subgen. Grammica</taxon>
        <taxon>Cuscuta sect. Grammica</taxon>
    </lineage>
</organism>
<dbReference type="InterPro" id="IPR049946">
    <property type="entry name" value="RIBOSOMAL_L20_CS"/>
</dbReference>
<comment type="subcellular location">
    <subcellularLocation>
        <location evidence="7">Plastid</location>
        <location evidence="7">Chloroplast</location>
    </subcellularLocation>
</comment>
<dbReference type="Gene3D" id="6.10.160.10">
    <property type="match status" value="1"/>
</dbReference>
<keyword evidence="3 7" id="KW-0694">RNA-binding</keyword>
<dbReference type="FunFam" id="1.10.1900.20:FF:000001">
    <property type="entry name" value="50S ribosomal protein L20"/>
    <property type="match status" value="1"/>
</dbReference>
<dbReference type="SUPFAM" id="SSF74731">
    <property type="entry name" value="Ribosomal protein L20"/>
    <property type="match status" value="1"/>
</dbReference>
<dbReference type="AlphaFoldDB" id="A0A3S8UZH1"/>
<keyword evidence="5 7" id="KW-0687">Ribonucleoprotein</keyword>